<evidence type="ECO:0000313" key="3">
    <source>
        <dbReference type="EMBL" id="GMH91722.1"/>
    </source>
</evidence>
<dbReference type="PANTHER" id="PTHR47455">
    <property type="entry name" value="ADENYLYL CYCLASE BETA"/>
    <property type="match status" value="1"/>
</dbReference>
<feature type="domain" description="Guanylate cyclase" evidence="2">
    <location>
        <begin position="41"/>
        <end position="147"/>
    </location>
</feature>
<reference evidence="4" key="1">
    <citation type="journal article" date="2023" name="Commun. Biol.">
        <title>Genome analysis of Parmales, the sister group of diatoms, reveals the evolutionary specialization of diatoms from phago-mixotrophs to photoautotrophs.</title>
        <authorList>
            <person name="Ban H."/>
            <person name="Sato S."/>
            <person name="Yoshikawa S."/>
            <person name="Yamada K."/>
            <person name="Nakamura Y."/>
            <person name="Ichinomiya M."/>
            <person name="Sato N."/>
            <person name="Blanc-Mathieu R."/>
            <person name="Endo H."/>
            <person name="Kuwata A."/>
            <person name="Ogata H."/>
        </authorList>
    </citation>
    <scope>NUCLEOTIDE SEQUENCE [LARGE SCALE GENOMIC DNA]</scope>
    <source>
        <strain evidence="4">NIES 3701</strain>
    </source>
</reference>
<accession>A0A9W7BJU6</accession>
<dbReference type="GO" id="GO:0035556">
    <property type="term" value="P:intracellular signal transduction"/>
    <property type="evidence" value="ECO:0007669"/>
    <property type="project" value="InterPro"/>
</dbReference>
<dbReference type="OrthoDB" id="194468at2759"/>
<dbReference type="InterPro" id="IPR001054">
    <property type="entry name" value="A/G_cyclase"/>
</dbReference>
<dbReference type="EMBL" id="BRXY01000388">
    <property type="protein sequence ID" value="GMH91722.1"/>
    <property type="molecule type" value="Genomic_DNA"/>
</dbReference>
<comment type="caution">
    <text evidence="3">The sequence shown here is derived from an EMBL/GenBank/DDBJ whole genome shotgun (WGS) entry which is preliminary data.</text>
</comment>
<dbReference type="AlphaFoldDB" id="A0A9W7BJU6"/>
<gene>
    <name evidence="3" type="ORF">TrST_g13849</name>
</gene>
<keyword evidence="4" id="KW-1185">Reference proteome</keyword>
<dbReference type="InterPro" id="IPR029787">
    <property type="entry name" value="Nucleotide_cyclase"/>
</dbReference>
<evidence type="ECO:0000256" key="1">
    <source>
        <dbReference type="SAM" id="MobiDB-lite"/>
    </source>
</evidence>
<evidence type="ECO:0000313" key="4">
    <source>
        <dbReference type="Proteomes" id="UP001165085"/>
    </source>
</evidence>
<feature type="region of interest" description="Disordered" evidence="1">
    <location>
        <begin position="215"/>
        <end position="250"/>
    </location>
</feature>
<dbReference type="Gene3D" id="3.30.70.1230">
    <property type="entry name" value="Nucleotide cyclase"/>
    <property type="match status" value="1"/>
</dbReference>
<protein>
    <recommendedName>
        <fullName evidence="2">Guanylate cyclase domain-containing protein</fullName>
    </recommendedName>
</protein>
<dbReference type="PANTHER" id="PTHR47455:SF1">
    <property type="entry name" value="GUANYLATE CYCLASE DOMAIN-CONTAINING PROTEIN"/>
    <property type="match status" value="1"/>
</dbReference>
<feature type="compositionally biased region" description="Basic and acidic residues" evidence="1">
    <location>
        <begin position="219"/>
        <end position="234"/>
    </location>
</feature>
<dbReference type="SUPFAM" id="SSF55073">
    <property type="entry name" value="Nucleotide cyclase"/>
    <property type="match status" value="1"/>
</dbReference>
<sequence>MSIKYLEKELLSFCPISLTDALVQQNDKDLAAGNSWRNEFVVAIIDISGFSSLANEWKESPELLAETINLIFSTLTTFIDSNDGDVINFAGDAVICAWNCESDEQSLERTVKKAVKAIQAIHENIQNSSTVFLKVHTGIGLESGNLIWVGSGQTYQFFVTGKVLENASVGLSLAKPGEIVFCPIFSSVYEAKGSGDTSSRLAEVADSGGYCFLKSSKTSGEKEQDPKPPPEEVSRTTSSSKRAFKRSQSKSIIVKHQNVEFQPSERQVSFINKVENQEDWDNLIEKPGPPIRRESISCGRRKYQ</sequence>
<organism evidence="3 4">
    <name type="scientific">Triparma strigata</name>
    <dbReference type="NCBI Taxonomy" id="1606541"/>
    <lineage>
        <taxon>Eukaryota</taxon>
        <taxon>Sar</taxon>
        <taxon>Stramenopiles</taxon>
        <taxon>Ochrophyta</taxon>
        <taxon>Bolidophyceae</taxon>
        <taxon>Parmales</taxon>
        <taxon>Triparmaceae</taxon>
        <taxon>Triparma</taxon>
    </lineage>
</organism>
<dbReference type="Pfam" id="PF00211">
    <property type="entry name" value="Guanylate_cyc"/>
    <property type="match status" value="1"/>
</dbReference>
<proteinExistence type="predicted"/>
<evidence type="ECO:0000259" key="2">
    <source>
        <dbReference type="PROSITE" id="PS50125"/>
    </source>
</evidence>
<dbReference type="GO" id="GO:0009190">
    <property type="term" value="P:cyclic nucleotide biosynthetic process"/>
    <property type="evidence" value="ECO:0007669"/>
    <property type="project" value="InterPro"/>
</dbReference>
<feature type="region of interest" description="Disordered" evidence="1">
    <location>
        <begin position="281"/>
        <end position="304"/>
    </location>
</feature>
<name>A0A9W7BJU6_9STRA</name>
<dbReference type="Proteomes" id="UP001165085">
    <property type="component" value="Unassembled WGS sequence"/>
</dbReference>
<dbReference type="PROSITE" id="PS50125">
    <property type="entry name" value="GUANYLATE_CYCLASE_2"/>
    <property type="match status" value="1"/>
</dbReference>
<dbReference type="CDD" id="cd07302">
    <property type="entry name" value="CHD"/>
    <property type="match status" value="1"/>
</dbReference>